<dbReference type="AlphaFoldDB" id="A0A2U1JTW1"/>
<gene>
    <name evidence="2" type="ORF">DCC39_14970</name>
</gene>
<feature type="transmembrane region" description="Helical" evidence="1">
    <location>
        <begin position="20"/>
        <end position="41"/>
    </location>
</feature>
<evidence type="ECO:0000313" key="3">
    <source>
        <dbReference type="Proteomes" id="UP000245998"/>
    </source>
</evidence>
<comment type="caution">
    <text evidence="2">The sequence shown here is derived from an EMBL/GenBank/DDBJ whole genome shotgun (WGS) entry which is preliminary data.</text>
</comment>
<feature type="transmembrane region" description="Helical" evidence="1">
    <location>
        <begin position="53"/>
        <end position="72"/>
    </location>
</feature>
<keyword evidence="1" id="KW-0472">Membrane</keyword>
<evidence type="ECO:0000313" key="2">
    <source>
        <dbReference type="EMBL" id="PWA08384.1"/>
    </source>
</evidence>
<dbReference type="PANTHER" id="PTHR38441">
    <property type="entry name" value="INTEGRAL MEMBRANE PROTEIN-RELATED"/>
    <property type="match status" value="1"/>
</dbReference>
<keyword evidence="1" id="KW-0812">Transmembrane</keyword>
<dbReference type="RefSeq" id="WP_116555708.1">
    <property type="nucleotide sequence ID" value="NZ_QCZG01000038.1"/>
</dbReference>
<dbReference type="Proteomes" id="UP000245998">
    <property type="component" value="Unassembled WGS sequence"/>
</dbReference>
<sequence length="91" mass="11178">MERRFHQVMQEKKQLVINLLAFLFVFYFSLPFSLAVFPTFMNKKIFDTGFTWAWLYAFLQIPLTWILGWIYYRKAKRLDQFVEQLKQEAEL</sequence>
<proteinExistence type="predicted"/>
<dbReference type="PANTHER" id="PTHR38441:SF1">
    <property type="entry name" value="MEMBRANE PROTEIN"/>
    <property type="match status" value="1"/>
</dbReference>
<dbReference type="InterPro" id="IPR007436">
    <property type="entry name" value="DUF485"/>
</dbReference>
<name>A0A2U1JTW1_9BACI</name>
<dbReference type="EMBL" id="QCZG01000038">
    <property type="protein sequence ID" value="PWA08384.1"/>
    <property type="molecule type" value="Genomic_DNA"/>
</dbReference>
<organism evidence="2 3">
    <name type="scientific">Pueribacillus theae</name>
    <dbReference type="NCBI Taxonomy" id="2171751"/>
    <lineage>
        <taxon>Bacteria</taxon>
        <taxon>Bacillati</taxon>
        <taxon>Bacillota</taxon>
        <taxon>Bacilli</taxon>
        <taxon>Bacillales</taxon>
        <taxon>Bacillaceae</taxon>
        <taxon>Pueribacillus</taxon>
    </lineage>
</organism>
<keyword evidence="1" id="KW-1133">Transmembrane helix</keyword>
<dbReference type="Pfam" id="PF04341">
    <property type="entry name" value="DUF485"/>
    <property type="match status" value="1"/>
</dbReference>
<protein>
    <submittedName>
        <fullName evidence="2">DUF485 domain-containing protein</fullName>
    </submittedName>
</protein>
<accession>A0A2U1JTW1</accession>
<dbReference type="OrthoDB" id="2886991at2"/>
<keyword evidence="3" id="KW-1185">Reference proteome</keyword>
<evidence type="ECO:0000256" key="1">
    <source>
        <dbReference type="SAM" id="Phobius"/>
    </source>
</evidence>
<reference evidence="2 3" key="1">
    <citation type="submission" date="2018-04" db="EMBL/GenBank/DDBJ databases">
        <title>Camelliibacillus theae gen. nov., sp. nov., isolated from Pu'er tea.</title>
        <authorList>
            <person name="Niu L."/>
        </authorList>
    </citation>
    <scope>NUCLEOTIDE SEQUENCE [LARGE SCALE GENOMIC DNA]</scope>
    <source>
        <strain evidence="2 3">T8</strain>
    </source>
</reference>